<feature type="domain" description="Heat-inducible transcription repressor HrcA C-terminal" evidence="7">
    <location>
        <begin position="104"/>
        <end position="322"/>
    </location>
</feature>
<gene>
    <name evidence="6 9" type="primary">hrcA</name>
    <name evidence="9" type="ORF">J416_05903</name>
</gene>
<dbReference type="SUPFAM" id="SSF46785">
    <property type="entry name" value="Winged helix' DNA-binding domain"/>
    <property type="match status" value="1"/>
</dbReference>
<dbReference type="RefSeq" id="WP_003466584.1">
    <property type="nucleotide sequence ID" value="NZ_APML01000019.1"/>
</dbReference>
<protein>
    <recommendedName>
        <fullName evidence="6">Heat-inducible transcription repressor HrcA</fullName>
    </recommendedName>
</protein>
<keyword evidence="3 6" id="KW-0346">Stress response</keyword>
<accession>N4WWT1</accession>
<dbReference type="InterPro" id="IPR002571">
    <property type="entry name" value="HrcA"/>
</dbReference>
<keyword evidence="4 6" id="KW-0804">Transcription</keyword>
<dbReference type="Proteomes" id="UP000012283">
    <property type="component" value="Unassembled WGS sequence"/>
</dbReference>
<evidence type="ECO:0000256" key="5">
    <source>
        <dbReference type="ARBA" id="ARBA00055319"/>
    </source>
</evidence>
<organism evidence="9 10">
    <name type="scientific">Gracilibacillus halophilus YIM-C55.5</name>
    <dbReference type="NCBI Taxonomy" id="1308866"/>
    <lineage>
        <taxon>Bacteria</taxon>
        <taxon>Bacillati</taxon>
        <taxon>Bacillota</taxon>
        <taxon>Bacilli</taxon>
        <taxon>Bacillales</taxon>
        <taxon>Bacillaceae</taxon>
        <taxon>Gracilibacillus</taxon>
    </lineage>
</organism>
<dbReference type="PANTHER" id="PTHR34824">
    <property type="entry name" value="HEAT-INDUCIBLE TRANSCRIPTION REPRESSOR HRCA"/>
    <property type="match status" value="1"/>
</dbReference>
<dbReference type="InterPro" id="IPR023120">
    <property type="entry name" value="WHTH_transcript_rep_HrcA_IDD"/>
</dbReference>
<keyword evidence="2 6" id="KW-0805">Transcription regulation</keyword>
<evidence type="ECO:0000256" key="6">
    <source>
        <dbReference type="HAMAP-Rule" id="MF_00081"/>
    </source>
</evidence>
<dbReference type="InterPro" id="IPR005104">
    <property type="entry name" value="WHTH_HrcA_DNA-bd"/>
</dbReference>
<evidence type="ECO:0000256" key="3">
    <source>
        <dbReference type="ARBA" id="ARBA00023016"/>
    </source>
</evidence>
<dbReference type="InterPro" id="IPR021153">
    <property type="entry name" value="HrcA_C"/>
</dbReference>
<dbReference type="PATRIC" id="fig|1308866.3.peg.1194"/>
<proteinExistence type="inferred from homology"/>
<evidence type="ECO:0000313" key="10">
    <source>
        <dbReference type="Proteomes" id="UP000012283"/>
    </source>
</evidence>
<dbReference type="STRING" id="1308866.J416_05903"/>
<dbReference type="InterPro" id="IPR029016">
    <property type="entry name" value="GAF-like_dom_sf"/>
</dbReference>
<evidence type="ECO:0000256" key="4">
    <source>
        <dbReference type="ARBA" id="ARBA00023163"/>
    </source>
</evidence>
<dbReference type="InterPro" id="IPR036388">
    <property type="entry name" value="WH-like_DNA-bd_sf"/>
</dbReference>
<comment type="function">
    <text evidence="5 6">Negative regulator of class I heat shock genes (grpE-dnaK-dnaJ and groELS operons). Prevents heat-shock induction of these operons.</text>
</comment>
<name>N4WWT1_9BACI</name>
<evidence type="ECO:0000256" key="1">
    <source>
        <dbReference type="ARBA" id="ARBA00022491"/>
    </source>
</evidence>
<dbReference type="EMBL" id="APML01000019">
    <property type="protein sequence ID" value="ENH97521.1"/>
    <property type="molecule type" value="Genomic_DNA"/>
</dbReference>
<dbReference type="eggNOG" id="COG1420">
    <property type="taxonomic scope" value="Bacteria"/>
</dbReference>
<dbReference type="AlphaFoldDB" id="N4WWT1"/>
<dbReference type="Gene3D" id="3.30.390.60">
    <property type="entry name" value="Heat-inducible transcription repressor hrca homolog, domain 3"/>
    <property type="match status" value="1"/>
</dbReference>
<dbReference type="Gene3D" id="3.30.450.40">
    <property type="match status" value="1"/>
</dbReference>
<keyword evidence="1 6" id="KW-0678">Repressor</keyword>
<dbReference type="NCBIfam" id="TIGR00331">
    <property type="entry name" value="hrcA"/>
    <property type="match status" value="1"/>
</dbReference>
<sequence length="340" mass="39085">MLTDRQVQVLQVIIDEFIQSAEPIGSRAIAKKEQVTFSPATIRNEMADLEDLGFIEKTHTSSGRIPSERGYRFYVDHLLSPTRLSESEMTIIRNSIRKEMLEFERVVQQSARVLSDLTNYTSMILGPEVFETTLKQIQIISLSEYTAVAILVTSTGHVEHRYFNVPASMKTNDLEKLVNILNDRLTDVPIIQLEEKLYGEIMVLLREHSDDYEMTYHYLKEALLDKQPVKLYMDGKTNILMQPEFNDVQKIQSLYTVMEKEDEMAHLLRTSEQGMKVSIGHENQLDEMQDCSLITTTYSLGEGQIGTIALLGPTRMEYSRVITLLNVLSKRLTSTFHSWY</sequence>
<dbReference type="PIRSF" id="PIRSF005485">
    <property type="entry name" value="HrcA"/>
    <property type="match status" value="1"/>
</dbReference>
<dbReference type="InterPro" id="IPR036390">
    <property type="entry name" value="WH_DNA-bd_sf"/>
</dbReference>
<dbReference type="SUPFAM" id="SSF55781">
    <property type="entry name" value="GAF domain-like"/>
    <property type="match status" value="1"/>
</dbReference>
<dbReference type="Pfam" id="PF01628">
    <property type="entry name" value="HrcA"/>
    <property type="match status" value="1"/>
</dbReference>
<dbReference type="GO" id="GO:0045892">
    <property type="term" value="P:negative regulation of DNA-templated transcription"/>
    <property type="evidence" value="ECO:0007669"/>
    <property type="project" value="UniProtKB-UniRule"/>
</dbReference>
<dbReference type="HAMAP" id="MF_00081">
    <property type="entry name" value="HrcA"/>
    <property type="match status" value="1"/>
</dbReference>
<dbReference type="FunFam" id="1.10.10.10:FF:000049">
    <property type="entry name" value="Heat-inducible transcription repressor HrcA"/>
    <property type="match status" value="1"/>
</dbReference>
<evidence type="ECO:0000256" key="2">
    <source>
        <dbReference type="ARBA" id="ARBA00023015"/>
    </source>
</evidence>
<evidence type="ECO:0000313" key="9">
    <source>
        <dbReference type="EMBL" id="ENH97521.1"/>
    </source>
</evidence>
<evidence type="ECO:0000259" key="7">
    <source>
        <dbReference type="Pfam" id="PF01628"/>
    </source>
</evidence>
<comment type="caution">
    <text evidence="9">The sequence shown here is derived from an EMBL/GenBank/DDBJ whole genome shotgun (WGS) entry which is preliminary data.</text>
</comment>
<dbReference type="Pfam" id="PF03444">
    <property type="entry name" value="WHD_HrcA"/>
    <property type="match status" value="1"/>
</dbReference>
<keyword evidence="10" id="KW-1185">Reference proteome</keyword>
<reference evidence="9 10" key="1">
    <citation type="submission" date="2013-03" db="EMBL/GenBank/DDBJ databases">
        <title>Draft genome sequence of Gracibacillus halophilus YIM-C55.5, a moderately halophilic and thermophilic organism from the Xiaochaidamu salt lake.</title>
        <authorList>
            <person name="Sugumar T."/>
            <person name="Polireddy D.R."/>
            <person name="Antony A."/>
            <person name="Madhava Y.R."/>
            <person name="Sivakumar N."/>
        </authorList>
    </citation>
    <scope>NUCLEOTIDE SEQUENCE [LARGE SCALE GENOMIC DNA]</scope>
    <source>
        <strain evidence="9 10">YIM-C55.5</strain>
    </source>
</reference>
<dbReference type="GO" id="GO:0003677">
    <property type="term" value="F:DNA binding"/>
    <property type="evidence" value="ECO:0007669"/>
    <property type="project" value="InterPro"/>
</dbReference>
<dbReference type="OrthoDB" id="9783139at2"/>
<dbReference type="Gene3D" id="1.10.10.10">
    <property type="entry name" value="Winged helix-like DNA-binding domain superfamily/Winged helix DNA-binding domain"/>
    <property type="match status" value="1"/>
</dbReference>
<dbReference type="PANTHER" id="PTHR34824:SF1">
    <property type="entry name" value="HEAT-INDUCIBLE TRANSCRIPTION REPRESSOR HRCA"/>
    <property type="match status" value="1"/>
</dbReference>
<comment type="similarity">
    <text evidence="6">Belongs to the HrcA family.</text>
</comment>
<evidence type="ECO:0000259" key="8">
    <source>
        <dbReference type="Pfam" id="PF03444"/>
    </source>
</evidence>
<feature type="domain" description="Winged helix-turn-helix transcription repressor HrcA DNA-binding" evidence="8">
    <location>
        <begin position="1"/>
        <end position="66"/>
    </location>
</feature>